<dbReference type="SUPFAM" id="SSF111069">
    <property type="entry name" value="Hypothetical protein yfbM"/>
    <property type="match status" value="1"/>
</dbReference>
<accession>A0ABR9S0P7</accession>
<evidence type="ECO:0000313" key="2">
    <source>
        <dbReference type="Proteomes" id="UP000806285"/>
    </source>
</evidence>
<name>A0ABR9S0P7_9BURK</name>
<dbReference type="Gene3D" id="3.40.1760.10">
    <property type="entry name" value="YfbM-like super family"/>
    <property type="match status" value="1"/>
</dbReference>
<dbReference type="InterPro" id="IPR035944">
    <property type="entry name" value="YfbM-like_sf"/>
</dbReference>
<dbReference type="InterPro" id="IPR015068">
    <property type="entry name" value="DUF1877"/>
</dbReference>
<dbReference type="Pfam" id="PF08974">
    <property type="entry name" value="DUF1877"/>
    <property type="match status" value="1"/>
</dbReference>
<dbReference type="Proteomes" id="UP000806285">
    <property type="component" value="Unassembled WGS sequence"/>
</dbReference>
<organism evidence="1 2">
    <name type="scientific">Ramlibacter pallidus</name>
    <dbReference type="NCBI Taxonomy" id="2780087"/>
    <lineage>
        <taxon>Bacteria</taxon>
        <taxon>Pseudomonadati</taxon>
        <taxon>Pseudomonadota</taxon>
        <taxon>Betaproteobacteria</taxon>
        <taxon>Burkholderiales</taxon>
        <taxon>Comamonadaceae</taxon>
        <taxon>Ramlibacter</taxon>
    </lineage>
</organism>
<protein>
    <submittedName>
        <fullName evidence="1">DUF1877 family protein</fullName>
    </submittedName>
</protein>
<proteinExistence type="predicted"/>
<reference evidence="1 2" key="1">
    <citation type="submission" date="2020-10" db="EMBL/GenBank/DDBJ databases">
        <title>Ramlibacter sp. HM2 16S ribosomal RNA gene Genome sequencing and assembly.</title>
        <authorList>
            <person name="Kang M."/>
        </authorList>
    </citation>
    <scope>NUCLEOTIDE SEQUENCE [LARGE SCALE GENOMIC DNA]</scope>
    <source>
        <strain evidence="1 2">HM2</strain>
    </source>
</reference>
<dbReference type="EMBL" id="JADDIV010000002">
    <property type="protein sequence ID" value="MBE7367019.1"/>
    <property type="molecule type" value="Genomic_DNA"/>
</dbReference>
<comment type="caution">
    <text evidence="1">The sequence shown here is derived from an EMBL/GenBank/DDBJ whole genome shotgun (WGS) entry which is preliminary data.</text>
</comment>
<evidence type="ECO:0000313" key="1">
    <source>
        <dbReference type="EMBL" id="MBE7367019.1"/>
    </source>
</evidence>
<gene>
    <name evidence="1" type="ORF">IM787_05565</name>
</gene>
<sequence>MTGGRFHALSDDQLKRLLAGELAHGGFLDPGGAEQPRETCSKVEQVWYELSQVLQAEAACGAEQTDRIPEMVGYSSAAQVQATARKLAALGDAEVRARCEGALMEATPEEVIAAVAELRAFYQRAAANGDAVLFRVS</sequence>
<keyword evidence="2" id="KW-1185">Reference proteome</keyword>
<dbReference type="RefSeq" id="WP_193675660.1">
    <property type="nucleotide sequence ID" value="NZ_JADDIV010000002.1"/>
</dbReference>